<dbReference type="Gene3D" id="3.40.630.10">
    <property type="entry name" value="Zn peptidases"/>
    <property type="match status" value="2"/>
</dbReference>
<feature type="region of interest" description="Disordered" evidence="4">
    <location>
        <begin position="90"/>
        <end position="117"/>
    </location>
</feature>
<name>A0A4S8Z6H5_AURPU</name>
<dbReference type="Gene3D" id="3.30.70.360">
    <property type="match status" value="1"/>
</dbReference>
<keyword evidence="2" id="KW-0479">Metal-binding</keyword>
<gene>
    <name evidence="6" type="ORF">D6D20_05535</name>
</gene>
<dbReference type="SUPFAM" id="SSF55031">
    <property type="entry name" value="Bacterial exopeptidase dimerisation domain"/>
    <property type="match status" value="1"/>
</dbReference>
<dbReference type="EMBL" id="QZAN01000057">
    <property type="protein sequence ID" value="THW60776.1"/>
    <property type="molecule type" value="Genomic_DNA"/>
</dbReference>
<dbReference type="Pfam" id="PF01546">
    <property type="entry name" value="Peptidase_M20"/>
    <property type="match status" value="1"/>
</dbReference>
<evidence type="ECO:0000256" key="4">
    <source>
        <dbReference type="SAM" id="MobiDB-lite"/>
    </source>
</evidence>
<dbReference type="GO" id="GO:0016787">
    <property type="term" value="F:hydrolase activity"/>
    <property type="evidence" value="ECO:0007669"/>
    <property type="project" value="UniProtKB-KW"/>
</dbReference>
<dbReference type="PANTHER" id="PTHR43808:SF32">
    <property type="entry name" value="ARGE_DAPE-RELATED DEACYLASE"/>
    <property type="match status" value="1"/>
</dbReference>
<evidence type="ECO:0000259" key="5">
    <source>
        <dbReference type="Pfam" id="PF07687"/>
    </source>
</evidence>
<dbReference type="SUPFAM" id="SSF53187">
    <property type="entry name" value="Zn-dependent exopeptidases"/>
    <property type="match status" value="1"/>
</dbReference>
<evidence type="ECO:0000313" key="6">
    <source>
        <dbReference type="EMBL" id="THW60776.1"/>
    </source>
</evidence>
<evidence type="ECO:0000256" key="2">
    <source>
        <dbReference type="ARBA" id="ARBA00022723"/>
    </source>
</evidence>
<sequence>MMGRQKKRRCCKRAWRRRWIFGDPGDEGSAGRSLPLSIKTSSLTYFVDDFEAYSSNPPGDTIAAACVVSTFLASRDVPATLIAPKSDAPNVTSTFPAVSQSPAHSRSSSLHQLDGYSPSRVDSPFADSGISTPNPGPRLIMNGHIDAFPISEAERSQWTHDPWSADIENNRLYGRGVVDMKAGTAATIAAYTYIFAHRHLLNGTAVLEAVSDEETGGRWGSKYLLNDDDRKETWTGDVNLNAEPTGLQSIRFGEKGTLRITFTVKAKGAHGAYTHLSEGAIRIATRLITELVKLEDFTNFEVDPEVRRYLDRQEVRDTIDEVMGPGAADNILKPTVNVGTISGGTKVNTIPGDCKFEVDIRLPIGLVAKTILGKIDATLKDFPGASYEVQEAASNPPNSCPFDHAVTRAIANNAERILGRKPIAIPSLGATDAKHWRYKGIPAYSFGLSPEGMAGIDESVDLDEYINLVKILTLTAWDFLTGPE</sequence>
<feature type="compositionally biased region" description="Polar residues" evidence="4">
    <location>
        <begin position="90"/>
        <end position="111"/>
    </location>
</feature>
<dbReference type="GO" id="GO:0046872">
    <property type="term" value="F:metal ion binding"/>
    <property type="evidence" value="ECO:0007669"/>
    <property type="project" value="UniProtKB-KW"/>
</dbReference>
<keyword evidence="3" id="KW-0378">Hydrolase</keyword>
<dbReference type="Pfam" id="PF07687">
    <property type="entry name" value="M20_dimer"/>
    <property type="match status" value="1"/>
</dbReference>
<evidence type="ECO:0000256" key="1">
    <source>
        <dbReference type="ARBA" id="ARBA00006247"/>
    </source>
</evidence>
<dbReference type="InterPro" id="IPR011650">
    <property type="entry name" value="Peptidase_M20_dimer"/>
</dbReference>
<evidence type="ECO:0000313" key="7">
    <source>
        <dbReference type="Proteomes" id="UP000310421"/>
    </source>
</evidence>
<feature type="domain" description="Peptidase M20 dimerisation" evidence="5">
    <location>
        <begin position="253"/>
        <end position="381"/>
    </location>
</feature>
<dbReference type="Proteomes" id="UP000310421">
    <property type="component" value="Unassembled WGS sequence"/>
</dbReference>
<accession>A0A4S8Z6H5</accession>
<evidence type="ECO:0000256" key="3">
    <source>
        <dbReference type="ARBA" id="ARBA00022801"/>
    </source>
</evidence>
<dbReference type="InterPro" id="IPR050072">
    <property type="entry name" value="Peptidase_M20A"/>
</dbReference>
<dbReference type="InterPro" id="IPR002933">
    <property type="entry name" value="Peptidase_M20"/>
</dbReference>
<comment type="similarity">
    <text evidence="1">Belongs to the peptidase M20A family.</text>
</comment>
<dbReference type="PANTHER" id="PTHR43808">
    <property type="entry name" value="ACETYLORNITHINE DEACETYLASE"/>
    <property type="match status" value="1"/>
</dbReference>
<proteinExistence type="inferred from homology"/>
<reference evidence="6 7" key="1">
    <citation type="submission" date="2018-10" db="EMBL/GenBank/DDBJ databases">
        <title>Fifty Aureobasidium pullulans genomes reveal a recombining polyextremotolerant generalist.</title>
        <authorList>
            <person name="Gostincar C."/>
            <person name="Turk M."/>
            <person name="Zajc J."/>
            <person name="Gunde-Cimerman N."/>
        </authorList>
    </citation>
    <scope>NUCLEOTIDE SEQUENCE [LARGE SCALE GENOMIC DNA]</scope>
    <source>
        <strain evidence="6 7">EXF-10751</strain>
    </source>
</reference>
<comment type="caution">
    <text evidence="6">The sequence shown here is derived from an EMBL/GenBank/DDBJ whole genome shotgun (WGS) entry which is preliminary data.</text>
</comment>
<dbReference type="InterPro" id="IPR036264">
    <property type="entry name" value="Bact_exopeptidase_dim_dom"/>
</dbReference>
<dbReference type="AlphaFoldDB" id="A0A4S8Z6H5"/>
<protein>
    <submittedName>
        <fullName evidence="6">Putative peptidase</fullName>
    </submittedName>
</protein>
<organism evidence="6 7">
    <name type="scientific">Aureobasidium pullulans</name>
    <name type="common">Black yeast</name>
    <name type="synonym">Pullularia pullulans</name>
    <dbReference type="NCBI Taxonomy" id="5580"/>
    <lineage>
        <taxon>Eukaryota</taxon>
        <taxon>Fungi</taxon>
        <taxon>Dikarya</taxon>
        <taxon>Ascomycota</taxon>
        <taxon>Pezizomycotina</taxon>
        <taxon>Dothideomycetes</taxon>
        <taxon>Dothideomycetidae</taxon>
        <taxon>Dothideales</taxon>
        <taxon>Saccotheciaceae</taxon>
        <taxon>Aureobasidium</taxon>
    </lineage>
</organism>